<evidence type="ECO:0000313" key="2">
    <source>
        <dbReference type="EMBL" id="KAG8627451.1"/>
    </source>
</evidence>
<sequence>MNRYEQIINGGVNRMNNTIATSTIIPNKSDSALLHQAAITAQARRRHHSTPRIRHWLEDVMEQSRLSTPFIFDENDEPVLSPRSPTLGSKDNGMLTFVPHETLFPVRLESHFSNSSKSLVHKQSLESMEDSDDSSGPSFSDCEPRSRSASPASEREPLPSIQKARPRPNLTIKVNNIRYKTNYCIVREQHESSSDESSSTLSRPPTRGKTLSPRIYAPAAPNTPTTTVVKHNFANLTPAPEQETLYVPMAFPTPPPLSAQGITEMQLPLFVKTSHGVEELNLPHMPADERRLRLVKARMEKKSARMLEAAVKERGKTTDYLGDDGIMVRRRVLMEAVGRAVDNGLGYESFGQVKRKF</sequence>
<name>A0A8K0PF41_9PEZI</name>
<accession>A0A8K0PF41</accession>
<feature type="region of interest" description="Disordered" evidence="1">
    <location>
        <begin position="189"/>
        <end position="223"/>
    </location>
</feature>
<dbReference type="OrthoDB" id="3928420at2759"/>
<protein>
    <submittedName>
        <fullName evidence="2">Uncharacterized protein</fullName>
    </submittedName>
</protein>
<organism evidence="2 3">
    <name type="scientific">Elsinoe batatas</name>
    <dbReference type="NCBI Taxonomy" id="2601811"/>
    <lineage>
        <taxon>Eukaryota</taxon>
        <taxon>Fungi</taxon>
        <taxon>Dikarya</taxon>
        <taxon>Ascomycota</taxon>
        <taxon>Pezizomycotina</taxon>
        <taxon>Dothideomycetes</taxon>
        <taxon>Dothideomycetidae</taxon>
        <taxon>Myriangiales</taxon>
        <taxon>Elsinoaceae</taxon>
        <taxon>Elsinoe</taxon>
    </lineage>
</organism>
<evidence type="ECO:0000256" key="1">
    <source>
        <dbReference type="SAM" id="MobiDB-lite"/>
    </source>
</evidence>
<gene>
    <name evidence="2" type="ORF">KVT40_004934</name>
</gene>
<feature type="region of interest" description="Disordered" evidence="1">
    <location>
        <begin position="123"/>
        <end position="169"/>
    </location>
</feature>
<dbReference type="EMBL" id="JAESVG020000005">
    <property type="protein sequence ID" value="KAG8627451.1"/>
    <property type="molecule type" value="Genomic_DNA"/>
</dbReference>
<dbReference type="AlphaFoldDB" id="A0A8K0PF41"/>
<proteinExistence type="predicted"/>
<comment type="caution">
    <text evidence="2">The sequence shown here is derived from an EMBL/GenBank/DDBJ whole genome shotgun (WGS) entry which is preliminary data.</text>
</comment>
<feature type="compositionally biased region" description="Low complexity" evidence="1">
    <location>
        <begin position="134"/>
        <end position="152"/>
    </location>
</feature>
<keyword evidence="3" id="KW-1185">Reference proteome</keyword>
<dbReference type="Proteomes" id="UP000809789">
    <property type="component" value="Unassembled WGS sequence"/>
</dbReference>
<evidence type="ECO:0000313" key="3">
    <source>
        <dbReference type="Proteomes" id="UP000809789"/>
    </source>
</evidence>
<reference evidence="2" key="1">
    <citation type="submission" date="2021-07" db="EMBL/GenBank/DDBJ databases">
        <title>Elsinoe batatas strain:CRI-CJ2 Genome sequencing and assembly.</title>
        <authorList>
            <person name="Huang L."/>
        </authorList>
    </citation>
    <scope>NUCLEOTIDE SEQUENCE</scope>
    <source>
        <strain evidence="2">CRI-CJ2</strain>
    </source>
</reference>